<gene>
    <name evidence="1" type="ORF">L485_16285</name>
</gene>
<dbReference type="eggNOG" id="ENOG5032SPR">
    <property type="taxonomic scope" value="Bacteria"/>
</dbReference>
<dbReference type="PATRIC" id="fig|1114964.3.peg.3184"/>
<dbReference type="InterPro" id="IPR045422">
    <property type="entry name" value="DUF6511"/>
</dbReference>
<dbReference type="EMBL" id="ATIB01000079">
    <property type="protein sequence ID" value="EQA99108.1"/>
    <property type="molecule type" value="Genomic_DNA"/>
</dbReference>
<reference evidence="1 2" key="1">
    <citation type="journal article" date="2013" name="Genome Announc.">
        <title>Draft Genome Sequence of a Hexachlorocyclohexane-Degrading Bacterium, Sphingobium baderi Strain LL03T.</title>
        <authorList>
            <person name="Kaur J."/>
            <person name="Verma H."/>
            <person name="Tripathi C."/>
            <person name="Khurana J.P."/>
            <person name="Lal R."/>
        </authorList>
    </citation>
    <scope>NUCLEOTIDE SEQUENCE [LARGE SCALE GENOMIC DNA]</scope>
    <source>
        <strain evidence="1 2">LL03</strain>
    </source>
</reference>
<accession>T0HNG2</accession>
<dbReference type="Pfam" id="PF20121">
    <property type="entry name" value="DUF6511"/>
    <property type="match status" value="1"/>
</dbReference>
<evidence type="ECO:0000313" key="2">
    <source>
        <dbReference type="Proteomes" id="UP000015524"/>
    </source>
</evidence>
<dbReference type="Proteomes" id="UP000015524">
    <property type="component" value="Unassembled WGS sequence"/>
</dbReference>
<evidence type="ECO:0000313" key="1">
    <source>
        <dbReference type="EMBL" id="EQA99108.1"/>
    </source>
</evidence>
<comment type="caution">
    <text evidence="1">The sequence shown here is derived from an EMBL/GenBank/DDBJ whole genome shotgun (WGS) entry which is preliminary data.</text>
</comment>
<sequence length="64" mass="6937">MDNPGDRERAALIAAMKSMGGAMAGIGWHRRFNELTDQQAAALAEAAVDGFQRSMWESAPEVPF</sequence>
<organism evidence="1 2">
    <name type="scientific">Sphingobium baderi LL03</name>
    <dbReference type="NCBI Taxonomy" id="1114964"/>
    <lineage>
        <taxon>Bacteria</taxon>
        <taxon>Pseudomonadati</taxon>
        <taxon>Pseudomonadota</taxon>
        <taxon>Alphaproteobacteria</taxon>
        <taxon>Sphingomonadales</taxon>
        <taxon>Sphingomonadaceae</taxon>
        <taxon>Sphingobium</taxon>
    </lineage>
</organism>
<protein>
    <submittedName>
        <fullName evidence="1">Uncharacterized protein</fullName>
    </submittedName>
</protein>
<name>T0HNG2_9SPHN</name>
<dbReference type="RefSeq" id="WP_021245841.1">
    <property type="nucleotide sequence ID" value="NZ_ATIB01000079.1"/>
</dbReference>
<dbReference type="AlphaFoldDB" id="T0HNG2"/>
<keyword evidence="2" id="KW-1185">Reference proteome</keyword>
<proteinExistence type="predicted"/>